<evidence type="ECO:0000313" key="5">
    <source>
        <dbReference type="Proteomes" id="UP000618319"/>
    </source>
</evidence>
<comment type="caution">
    <text evidence="4">The sequence shown here is derived from an EMBL/GenBank/DDBJ whole genome shotgun (WGS) entry which is preliminary data.</text>
</comment>
<feature type="signal peptide" evidence="2">
    <location>
        <begin position="1"/>
        <end position="20"/>
    </location>
</feature>
<reference evidence="4 5" key="1">
    <citation type="submission" date="2018-02" db="EMBL/GenBank/DDBJ databases">
        <title>Sphingobacterium KA21.</title>
        <authorList>
            <person name="Vasarhelyi B.M."/>
            <person name="Deshmukh S."/>
            <person name="Balint B."/>
            <person name="Kukolya J."/>
        </authorList>
    </citation>
    <scope>NUCLEOTIDE SEQUENCE [LARGE SCALE GENOMIC DNA]</scope>
    <source>
        <strain evidence="4 5">Ka21</strain>
    </source>
</reference>
<dbReference type="SUPFAM" id="SSF160574">
    <property type="entry name" value="BT0923-like"/>
    <property type="match status" value="1"/>
</dbReference>
<accession>A0ABR9TD50</accession>
<protein>
    <recommendedName>
        <fullName evidence="3">Putative beta-lactamase-inhibitor-like PepSY-like domain-containing protein</fullName>
    </recommendedName>
</protein>
<proteinExistence type="predicted"/>
<feature type="chain" id="PRO_5046861065" description="Putative beta-lactamase-inhibitor-like PepSY-like domain-containing protein" evidence="2">
    <location>
        <begin position="21"/>
        <end position="164"/>
    </location>
</feature>
<evidence type="ECO:0000256" key="2">
    <source>
        <dbReference type="SAM" id="SignalP"/>
    </source>
</evidence>
<feature type="compositionally biased region" description="Low complexity" evidence="1">
    <location>
        <begin position="19"/>
        <end position="39"/>
    </location>
</feature>
<evidence type="ECO:0000313" key="4">
    <source>
        <dbReference type="EMBL" id="MBE8723190.1"/>
    </source>
</evidence>
<dbReference type="InterPro" id="IPR021533">
    <property type="entry name" value="PepSY-like"/>
</dbReference>
<dbReference type="Gene3D" id="3.40.1420.30">
    <property type="match status" value="1"/>
</dbReference>
<evidence type="ECO:0000259" key="3">
    <source>
        <dbReference type="Pfam" id="PF11396"/>
    </source>
</evidence>
<dbReference type="EMBL" id="PSKQ01000027">
    <property type="protein sequence ID" value="MBE8723190.1"/>
    <property type="molecule type" value="Genomic_DNA"/>
</dbReference>
<evidence type="ECO:0000256" key="1">
    <source>
        <dbReference type="SAM" id="MobiDB-lite"/>
    </source>
</evidence>
<gene>
    <name evidence="4" type="ORF">C4F40_20925</name>
</gene>
<keyword evidence="5" id="KW-1185">Reference proteome</keyword>
<keyword evidence="2" id="KW-0732">Signal</keyword>
<dbReference type="Proteomes" id="UP000618319">
    <property type="component" value="Unassembled WGS sequence"/>
</dbReference>
<name>A0ABR9TD50_9SPHI</name>
<dbReference type="RefSeq" id="WP_196941337.1">
    <property type="nucleotide sequence ID" value="NZ_MU158693.1"/>
</dbReference>
<sequence length="164" mass="17867">MKALFFTVFVVVLSSCGNSANNPNSKNSPSSPSNETNVSGAETKGELPAAASNFLTTYFNALQIKNVIHKKSPVADGTFFEVELSDLTEIDFDKNGNWVEINGDDNTKLPIDMLPSAVQGYLNAHYTGIGLTSIEKTDQGYELELNNGIEVYFDLSGNFLRESK</sequence>
<organism evidence="4 5">
    <name type="scientific">Sphingobacterium pedocola</name>
    <dbReference type="NCBI Taxonomy" id="2082722"/>
    <lineage>
        <taxon>Bacteria</taxon>
        <taxon>Pseudomonadati</taxon>
        <taxon>Bacteroidota</taxon>
        <taxon>Sphingobacteriia</taxon>
        <taxon>Sphingobacteriales</taxon>
        <taxon>Sphingobacteriaceae</taxon>
        <taxon>Sphingobacterium</taxon>
    </lineage>
</organism>
<dbReference type="Pfam" id="PF11396">
    <property type="entry name" value="PepSY_like"/>
    <property type="match status" value="1"/>
</dbReference>
<feature type="domain" description="Putative beta-lactamase-inhibitor-like PepSY-like" evidence="3">
    <location>
        <begin position="80"/>
        <end position="160"/>
    </location>
</feature>
<feature type="region of interest" description="Disordered" evidence="1">
    <location>
        <begin position="19"/>
        <end position="41"/>
    </location>
</feature>
<dbReference type="PROSITE" id="PS51257">
    <property type="entry name" value="PROKAR_LIPOPROTEIN"/>
    <property type="match status" value="1"/>
</dbReference>